<proteinExistence type="predicted"/>
<dbReference type="Pfam" id="PF00004">
    <property type="entry name" value="AAA"/>
    <property type="match status" value="1"/>
</dbReference>
<name>A0A1B7YRD8_COLHI</name>
<dbReference type="EMBL" id="LTAN01000002">
    <property type="protein sequence ID" value="OBR14514.1"/>
    <property type="molecule type" value="Genomic_DNA"/>
</dbReference>
<accession>A0A1B7YRD8</accession>
<dbReference type="GO" id="GO:0005524">
    <property type="term" value="F:ATP binding"/>
    <property type="evidence" value="ECO:0007669"/>
    <property type="project" value="InterPro"/>
</dbReference>
<gene>
    <name evidence="3" type="ORF">CH63R_03240</name>
</gene>
<reference evidence="4" key="1">
    <citation type="journal article" date="2017" name="BMC Genomics">
        <title>Gapless genome assembly of Colletotrichum higginsianum reveals chromosome structure and association of transposable elements with secondary metabolite gene clusters.</title>
        <authorList>
            <person name="Dallery J.-F."/>
            <person name="Lapalu N."/>
            <person name="Zampounis A."/>
            <person name="Pigne S."/>
            <person name="Luyten I."/>
            <person name="Amselem J."/>
            <person name="Wittenberg A.H.J."/>
            <person name="Zhou S."/>
            <person name="de Queiroz M.V."/>
            <person name="Robin G.P."/>
            <person name="Auger A."/>
            <person name="Hainaut M."/>
            <person name="Henrissat B."/>
            <person name="Kim K.-T."/>
            <person name="Lee Y.-H."/>
            <person name="Lespinet O."/>
            <person name="Schwartz D.C."/>
            <person name="Thon M.R."/>
            <person name="O'Connell R.J."/>
        </authorList>
    </citation>
    <scope>NUCLEOTIDE SEQUENCE [LARGE SCALE GENOMIC DNA]</scope>
    <source>
        <strain evidence="4">IMI 349063</strain>
    </source>
</reference>
<dbReference type="InterPro" id="IPR027417">
    <property type="entry name" value="P-loop_NTPase"/>
</dbReference>
<dbReference type="Pfam" id="PF23232">
    <property type="entry name" value="AAA_lid_13"/>
    <property type="match status" value="1"/>
</dbReference>
<dbReference type="SUPFAM" id="SSF52540">
    <property type="entry name" value="P-loop containing nucleoside triphosphate hydrolases"/>
    <property type="match status" value="1"/>
</dbReference>
<dbReference type="PANTHER" id="PTHR46411:SF2">
    <property type="entry name" value="AAA+ ATPASE DOMAIN-CONTAINING PROTEIN"/>
    <property type="match status" value="1"/>
</dbReference>
<feature type="domain" description="AAA+ ATPase" evidence="2">
    <location>
        <begin position="671"/>
        <end position="796"/>
    </location>
</feature>
<feature type="region of interest" description="Disordered" evidence="1">
    <location>
        <begin position="956"/>
        <end position="975"/>
    </location>
</feature>
<dbReference type="OrthoDB" id="10042665at2759"/>
<dbReference type="Pfam" id="PF22942">
    <property type="entry name" value="DUF7025"/>
    <property type="match status" value="1"/>
</dbReference>
<organism evidence="3 4">
    <name type="scientific">Colletotrichum higginsianum (strain IMI 349063)</name>
    <name type="common">Crucifer anthracnose fungus</name>
    <dbReference type="NCBI Taxonomy" id="759273"/>
    <lineage>
        <taxon>Eukaryota</taxon>
        <taxon>Fungi</taxon>
        <taxon>Dikarya</taxon>
        <taxon>Ascomycota</taxon>
        <taxon>Pezizomycotina</taxon>
        <taxon>Sordariomycetes</taxon>
        <taxon>Hypocreomycetidae</taxon>
        <taxon>Glomerellales</taxon>
        <taxon>Glomerellaceae</taxon>
        <taxon>Colletotrichum</taxon>
        <taxon>Colletotrichum destructivum species complex</taxon>
    </lineage>
</organism>
<dbReference type="InterPro" id="IPR003959">
    <property type="entry name" value="ATPase_AAA_core"/>
</dbReference>
<sequence length="1133" mass="129724">MILVDTMYGLHKSTAEATRYDKDLEIYGLQGRINYTEHLDFYQDAMFFMRRIRQSHQRIVSFEQDQKEKIDADLKARQARPRESATTKENSTKAFLKGEPAKVMQVDWDAFTCAKGEIETSMMTPIEIITGEPESQTILLLNATRKQSKKPNLAPLRQDERVLPKGKLLLHQPLPERIKIHSEALIDVFLQVTKSSRWSVARDGSFIFLRPYQYLVHYQSQLRDCLATLEKLYENYKGTESNQMVTKGAGKSSPNEEWEKEPKHNSTGDKRDIGDDGVDDEANQTDQDIEDPDASAWGTSITALLHLRCLIQFIDTEIEPKRNYINSSQCTLIHFHDLWYLFKPGDKVISQEEKQVYVVLAVQTPYHKVEEPWERWNRPRVVAKNPDSDSDGGNDENEGDDNPFILSCAYIDFDGKAFGPVAKKFNISPFGELKSIKSLPVYPLRYAREPQARQNIALRGQMLLDVAKFKAMYYVGATLDNRDEIDSQVVIDFNEALADEDRRKAWEPKIAPPSTSMRYAGETHNKPCLGLCCVKQSVHLGYFVDLEMTENYVKTLIPANSLQSPSLLMSPRSLEDTLESRRELTETEFLVMTYRVFGFVLRSRKWAQLDLTLLRHENSNNRNLTVNAFEKLELPEGHREMVKSLVIQHFRHRQSAFERDEQTDLIQGKGKGLILLLHGAPGVGKTTTAEGIAELFRKPLFQITCGDLGTTAKEVETELEKNFALASRWGCILLLDEADVFLSARERMDFTRNGLVAVFLRVLEYYAGILFLTTNRIGDFDEAFASRIHMSLYYPELDEQKTLKVFRLNLELIEQRFQKQGRTIIFDPSSIEDFAQQHFREHKYNRWNGRQIRNACQTALALAEFDAQGGVLEVDGEVDRDAVVKLQLKYFRTVQRAYLDFGKYLGDIQGTQGDRRAIDYKLRARSDTPYQTRPSLFSQREESRSFRGHYGAQQHPYAHRNSSEMSQSNLGSQQDMWHQNYRDRPTTPIANIEQQQGPGPYTPRMANPQAYKDPVGNTGGYESSASFGQLGSSSQHGQMDAQYQQGIQQGQSYESPQPGFQPGYGRETPQRAGASTPLNMLIVQFSTINCRTRMRVAQAKKVPYKIMLDQRRIQGPPYPVPSFGIVRVYVKAR</sequence>
<dbReference type="SMART" id="SM00382">
    <property type="entry name" value="AAA"/>
    <property type="match status" value="1"/>
</dbReference>
<keyword evidence="4" id="KW-1185">Reference proteome</keyword>
<dbReference type="AlphaFoldDB" id="A0A1B7YRD8"/>
<feature type="compositionally biased region" description="Basic and acidic residues" evidence="1">
    <location>
        <begin position="260"/>
        <end position="274"/>
    </location>
</feature>
<protein>
    <submittedName>
        <fullName evidence="3">AAA family ATPase</fullName>
    </submittedName>
</protein>
<feature type="region of interest" description="Disordered" evidence="1">
    <location>
        <begin position="990"/>
        <end position="1072"/>
    </location>
</feature>
<dbReference type="GO" id="GO:0016887">
    <property type="term" value="F:ATP hydrolysis activity"/>
    <property type="evidence" value="ECO:0007669"/>
    <property type="project" value="InterPro"/>
</dbReference>
<comment type="caution">
    <text evidence="3">The sequence shown here is derived from an EMBL/GenBank/DDBJ whole genome shotgun (WGS) entry which is preliminary data.</text>
</comment>
<dbReference type="CDD" id="cd19481">
    <property type="entry name" value="RecA-like_protease"/>
    <property type="match status" value="1"/>
</dbReference>
<feature type="region of interest" description="Disordered" evidence="1">
    <location>
        <begin position="243"/>
        <end position="294"/>
    </location>
</feature>
<dbReference type="InterPro" id="IPR054289">
    <property type="entry name" value="DUF7025"/>
</dbReference>
<dbReference type="RefSeq" id="XP_018163031.1">
    <property type="nucleotide sequence ID" value="XM_018298215.1"/>
</dbReference>
<dbReference type="Gene3D" id="3.40.50.300">
    <property type="entry name" value="P-loop containing nucleotide triphosphate hydrolases"/>
    <property type="match status" value="1"/>
</dbReference>
<evidence type="ECO:0000256" key="1">
    <source>
        <dbReference type="SAM" id="MobiDB-lite"/>
    </source>
</evidence>
<evidence type="ECO:0000313" key="4">
    <source>
        <dbReference type="Proteomes" id="UP000092177"/>
    </source>
</evidence>
<evidence type="ECO:0000313" key="3">
    <source>
        <dbReference type="EMBL" id="OBR14514.1"/>
    </source>
</evidence>
<feature type="compositionally biased region" description="Low complexity" evidence="1">
    <location>
        <begin position="1023"/>
        <end position="1051"/>
    </location>
</feature>
<dbReference type="InterPro" id="IPR056599">
    <property type="entry name" value="AAA_lid_fung"/>
</dbReference>
<dbReference type="Proteomes" id="UP000092177">
    <property type="component" value="Chromosome 2"/>
</dbReference>
<dbReference type="VEuPathDB" id="FungiDB:CH63R_03240"/>
<feature type="compositionally biased region" description="Acidic residues" evidence="1">
    <location>
        <begin position="388"/>
        <end position="399"/>
    </location>
</feature>
<feature type="compositionally biased region" description="Polar residues" evidence="1">
    <location>
        <begin position="963"/>
        <end position="975"/>
    </location>
</feature>
<dbReference type="GeneID" id="28862322"/>
<feature type="region of interest" description="Disordered" evidence="1">
    <location>
        <begin position="380"/>
        <end position="399"/>
    </location>
</feature>
<dbReference type="InterPro" id="IPR003593">
    <property type="entry name" value="AAA+_ATPase"/>
</dbReference>
<dbReference type="KEGG" id="chig:CH63R_03240"/>
<feature type="compositionally biased region" description="Acidic residues" evidence="1">
    <location>
        <begin position="275"/>
        <end position="293"/>
    </location>
</feature>
<dbReference type="PANTHER" id="PTHR46411">
    <property type="entry name" value="FAMILY ATPASE, PUTATIVE-RELATED"/>
    <property type="match status" value="1"/>
</dbReference>
<evidence type="ECO:0000259" key="2">
    <source>
        <dbReference type="SMART" id="SM00382"/>
    </source>
</evidence>